<feature type="compositionally biased region" description="Basic and acidic residues" evidence="5">
    <location>
        <begin position="175"/>
        <end position="184"/>
    </location>
</feature>
<accession>A0A0C4DQU9</accession>
<keyword evidence="3" id="KW-0862">Zinc</keyword>
<dbReference type="EMBL" id="GL876967">
    <property type="protein sequence ID" value="KLU83181.1"/>
    <property type="molecule type" value="Genomic_DNA"/>
</dbReference>
<dbReference type="Gene3D" id="6.20.50.20">
    <property type="match status" value="1"/>
</dbReference>
<name>A0A0C4DQU9_MAGP6</name>
<feature type="region of interest" description="Disordered" evidence="5">
    <location>
        <begin position="35"/>
        <end position="73"/>
    </location>
</feature>
<comment type="similarity">
    <text evidence="4">Belongs to the eukaryotic/archaeal RNase P protein component 4 family.</text>
</comment>
<evidence type="ECO:0000256" key="5">
    <source>
        <dbReference type="SAM" id="MobiDB-lite"/>
    </source>
</evidence>
<dbReference type="Pfam" id="PF04032">
    <property type="entry name" value="Rpr2"/>
    <property type="match status" value="1"/>
</dbReference>
<dbReference type="GO" id="GO:0046872">
    <property type="term" value="F:metal ion binding"/>
    <property type="evidence" value="ECO:0007669"/>
    <property type="project" value="UniProtKB-KW"/>
</dbReference>
<evidence type="ECO:0000256" key="2">
    <source>
        <dbReference type="ARBA" id="ARBA00022723"/>
    </source>
</evidence>
<evidence type="ECO:0000313" key="6">
    <source>
        <dbReference type="EMBL" id="KLU83181.1"/>
    </source>
</evidence>
<proteinExistence type="inferred from homology"/>
<reference evidence="7" key="4">
    <citation type="journal article" date="2015" name="G3 (Bethesda)">
        <title>Genome sequences of three phytopathogenic species of the Magnaporthaceae family of fungi.</title>
        <authorList>
            <person name="Okagaki L.H."/>
            <person name="Nunes C.C."/>
            <person name="Sailsbery J."/>
            <person name="Clay B."/>
            <person name="Brown D."/>
            <person name="John T."/>
            <person name="Oh Y."/>
            <person name="Young N."/>
            <person name="Fitzgerald M."/>
            <person name="Haas B.J."/>
            <person name="Zeng Q."/>
            <person name="Young S."/>
            <person name="Adiconis X."/>
            <person name="Fan L."/>
            <person name="Levin J.Z."/>
            <person name="Mitchell T.K."/>
            <person name="Okubara P.A."/>
            <person name="Farman M.L."/>
            <person name="Kohn L.M."/>
            <person name="Birren B."/>
            <person name="Ma L.-J."/>
            <person name="Dean R.A."/>
        </authorList>
    </citation>
    <scope>NUCLEOTIDE SEQUENCE</scope>
    <source>
        <strain evidence="7">ATCC 64411 / 73-15</strain>
    </source>
</reference>
<keyword evidence="2" id="KW-0479">Metal-binding</keyword>
<feature type="region of interest" description="Disordered" evidence="5">
    <location>
        <begin position="165"/>
        <end position="200"/>
    </location>
</feature>
<dbReference type="PANTHER" id="PTHR14742:SF0">
    <property type="entry name" value="RIBONUCLEASE P PROTEIN SUBUNIT P21"/>
    <property type="match status" value="1"/>
</dbReference>
<evidence type="ECO:0000313" key="8">
    <source>
        <dbReference type="Proteomes" id="UP000011715"/>
    </source>
</evidence>
<reference evidence="7" key="5">
    <citation type="submission" date="2015-06" db="UniProtKB">
        <authorList>
            <consortium name="EnsemblFungi"/>
        </authorList>
    </citation>
    <scope>IDENTIFICATION</scope>
    <source>
        <strain evidence="7">ATCC 64411</strain>
    </source>
</reference>
<dbReference type="OMA" id="HERQAIS"/>
<dbReference type="PANTHER" id="PTHR14742">
    <property type="entry name" value="RIBONUCLEASE P SUBUNIT P21"/>
    <property type="match status" value="1"/>
</dbReference>
<evidence type="ECO:0000256" key="3">
    <source>
        <dbReference type="ARBA" id="ARBA00022833"/>
    </source>
</evidence>
<reference evidence="6" key="1">
    <citation type="submission" date="2010-05" db="EMBL/GenBank/DDBJ databases">
        <title>The Genome Sequence of Magnaporthe poae strain ATCC 64411.</title>
        <authorList>
            <consortium name="The Broad Institute Genome Sequencing Platform"/>
            <consortium name="Broad Institute Genome Sequencing Center for Infectious Disease"/>
            <person name="Ma L.-J."/>
            <person name="Dead R."/>
            <person name="Young S."/>
            <person name="Zeng Q."/>
            <person name="Koehrsen M."/>
            <person name="Alvarado L."/>
            <person name="Berlin A."/>
            <person name="Chapman S.B."/>
            <person name="Chen Z."/>
            <person name="Freedman E."/>
            <person name="Gellesch M."/>
            <person name="Goldberg J."/>
            <person name="Griggs A."/>
            <person name="Gujja S."/>
            <person name="Heilman E.R."/>
            <person name="Heiman D."/>
            <person name="Hepburn T."/>
            <person name="Howarth C."/>
            <person name="Jen D."/>
            <person name="Larson L."/>
            <person name="Mehta T."/>
            <person name="Neiman D."/>
            <person name="Pearson M."/>
            <person name="Roberts A."/>
            <person name="Saif S."/>
            <person name="Shea T."/>
            <person name="Shenoy N."/>
            <person name="Sisk P."/>
            <person name="Stolte C."/>
            <person name="Sykes S."/>
            <person name="Walk T."/>
            <person name="White J."/>
            <person name="Yandava C."/>
            <person name="Haas B."/>
            <person name="Nusbaum C."/>
            <person name="Birren B."/>
        </authorList>
    </citation>
    <scope>NUCLEOTIDE SEQUENCE</scope>
    <source>
        <strain evidence="6">ATCC 64411</strain>
    </source>
</reference>
<reference evidence="6" key="3">
    <citation type="submission" date="2011-03" db="EMBL/GenBank/DDBJ databases">
        <title>Annotation of Magnaporthe poae ATCC 64411.</title>
        <authorList>
            <person name="Ma L.-J."/>
            <person name="Dead R."/>
            <person name="Young S.K."/>
            <person name="Zeng Q."/>
            <person name="Gargeya S."/>
            <person name="Fitzgerald M."/>
            <person name="Haas B."/>
            <person name="Abouelleil A."/>
            <person name="Alvarado L."/>
            <person name="Arachchi H.M."/>
            <person name="Berlin A."/>
            <person name="Brown A."/>
            <person name="Chapman S.B."/>
            <person name="Chen Z."/>
            <person name="Dunbar C."/>
            <person name="Freedman E."/>
            <person name="Gearin G."/>
            <person name="Gellesch M."/>
            <person name="Goldberg J."/>
            <person name="Griggs A."/>
            <person name="Gujja S."/>
            <person name="Heiman D."/>
            <person name="Howarth C."/>
            <person name="Larson L."/>
            <person name="Lui A."/>
            <person name="MacDonald P.J.P."/>
            <person name="Mehta T."/>
            <person name="Montmayeur A."/>
            <person name="Murphy C."/>
            <person name="Neiman D."/>
            <person name="Pearson M."/>
            <person name="Priest M."/>
            <person name="Roberts A."/>
            <person name="Saif S."/>
            <person name="Shea T."/>
            <person name="Shenoy N."/>
            <person name="Sisk P."/>
            <person name="Stolte C."/>
            <person name="Sykes S."/>
            <person name="Yandava C."/>
            <person name="Wortman J."/>
            <person name="Nusbaum C."/>
            <person name="Birren B."/>
        </authorList>
    </citation>
    <scope>NUCLEOTIDE SEQUENCE</scope>
    <source>
        <strain evidence="6">ATCC 64411</strain>
    </source>
</reference>
<dbReference type="eggNOG" id="KOG4394">
    <property type="taxonomic scope" value="Eukaryota"/>
</dbReference>
<feature type="compositionally biased region" description="Basic and acidic residues" evidence="5">
    <location>
        <begin position="51"/>
        <end position="61"/>
    </location>
</feature>
<dbReference type="GO" id="GO:0008033">
    <property type="term" value="P:tRNA processing"/>
    <property type="evidence" value="ECO:0007669"/>
    <property type="project" value="UniProtKB-KW"/>
</dbReference>
<dbReference type="STRING" id="644358.A0A0C4DQU9"/>
<gene>
    <name evidence="6" type="ORF">MAPG_02246</name>
</gene>
<evidence type="ECO:0000256" key="4">
    <source>
        <dbReference type="ARBA" id="ARBA00038402"/>
    </source>
</evidence>
<feature type="compositionally biased region" description="Polar residues" evidence="5">
    <location>
        <begin position="189"/>
        <end position="200"/>
    </location>
</feature>
<dbReference type="InterPro" id="IPR007175">
    <property type="entry name" value="Rpr2/Snm1/Rpp21"/>
</dbReference>
<dbReference type="EMBL" id="ADBL01000571">
    <property type="status" value="NOT_ANNOTATED_CDS"/>
    <property type="molecule type" value="Genomic_DNA"/>
</dbReference>
<dbReference type="GO" id="GO:0005655">
    <property type="term" value="C:nucleolar ribonuclease P complex"/>
    <property type="evidence" value="ECO:0007669"/>
    <property type="project" value="TreeGrafter"/>
</dbReference>
<dbReference type="EnsemblFungi" id="MAPG_02246T0">
    <property type="protein sequence ID" value="MAPG_02246T0"/>
    <property type="gene ID" value="MAPG_02246"/>
</dbReference>
<dbReference type="OrthoDB" id="128536at2759"/>
<organism evidence="7 8">
    <name type="scientific">Magnaporthiopsis poae (strain ATCC 64411 / 73-15)</name>
    <name type="common">Kentucky bluegrass fungus</name>
    <name type="synonym">Magnaporthe poae</name>
    <dbReference type="NCBI Taxonomy" id="644358"/>
    <lineage>
        <taxon>Eukaryota</taxon>
        <taxon>Fungi</taxon>
        <taxon>Dikarya</taxon>
        <taxon>Ascomycota</taxon>
        <taxon>Pezizomycotina</taxon>
        <taxon>Sordariomycetes</taxon>
        <taxon>Sordariomycetidae</taxon>
        <taxon>Magnaporthales</taxon>
        <taxon>Magnaporthaceae</taxon>
        <taxon>Magnaporthiopsis</taxon>
    </lineage>
</organism>
<protein>
    <submittedName>
        <fullName evidence="6">RNAse P Rpr2/Rpp21 subunit domain-containing protein</fullName>
    </submittedName>
</protein>
<keyword evidence="8" id="KW-1185">Reference proteome</keyword>
<dbReference type="VEuPathDB" id="FungiDB:MAPG_02246"/>
<evidence type="ECO:0000256" key="1">
    <source>
        <dbReference type="ARBA" id="ARBA00022694"/>
    </source>
</evidence>
<reference evidence="8" key="2">
    <citation type="submission" date="2010-05" db="EMBL/GenBank/DDBJ databases">
        <title>The genome sequence of Magnaporthe poae strain ATCC 64411.</title>
        <authorList>
            <person name="Ma L.-J."/>
            <person name="Dead R."/>
            <person name="Young S."/>
            <person name="Zeng Q."/>
            <person name="Koehrsen M."/>
            <person name="Alvarado L."/>
            <person name="Berlin A."/>
            <person name="Chapman S.B."/>
            <person name="Chen Z."/>
            <person name="Freedman E."/>
            <person name="Gellesch M."/>
            <person name="Goldberg J."/>
            <person name="Griggs A."/>
            <person name="Gujja S."/>
            <person name="Heilman E.R."/>
            <person name="Heiman D."/>
            <person name="Hepburn T."/>
            <person name="Howarth C."/>
            <person name="Jen D."/>
            <person name="Larson L."/>
            <person name="Mehta T."/>
            <person name="Neiman D."/>
            <person name="Pearson M."/>
            <person name="Roberts A."/>
            <person name="Saif S."/>
            <person name="Shea T."/>
            <person name="Shenoy N."/>
            <person name="Sisk P."/>
            <person name="Stolte C."/>
            <person name="Sykes S."/>
            <person name="Walk T."/>
            <person name="White J."/>
            <person name="Yandava C."/>
            <person name="Haas B."/>
            <person name="Nusbaum C."/>
            <person name="Birren B."/>
        </authorList>
    </citation>
    <scope>NUCLEOTIDE SEQUENCE [LARGE SCALE GENOMIC DNA]</scope>
    <source>
        <strain evidence="8">ATCC 64411 / 73-15</strain>
    </source>
</reference>
<evidence type="ECO:0000313" key="7">
    <source>
        <dbReference type="EnsemblFungi" id="MAPG_02246T0"/>
    </source>
</evidence>
<keyword evidence="1" id="KW-0819">tRNA processing</keyword>
<sequence>MAKGVKRKAGGGVQNRPAYTRISFLYQAATLLASTRQQQQQPAEKPGSLVDKPEPEKHERQAISADGTDSACAPLQDKKKHDIHRQLDGMSRRLLSDLRSVSLKSQIRLSPDLKRTVCKFCDTLLIEGKSCTSVVENKSRGARKPWADVLVIKCGTCGRAKRFPVAAPRQKRKPFRDAGEKEQKAATGTAETAGQNILPG</sequence>
<dbReference type="AlphaFoldDB" id="A0A0C4DQU9"/>
<dbReference type="Proteomes" id="UP000011715">
    <property type="component" value="Unassembled WGS sequence"/>
</dbReference>